<sequence length="132" mass="15478">MRVFIDKTGMEINLERIDGDDSFAGILEGSAYMIREHRYVQGCSKNEKEDGCYVFGMEELGDELALGNKYSVLPLQERWVAYLYTNSWEPDGRYFLKLMWYQDAMDPFQKLKSIISETVFRDHAVFLEGYDE</sequence>
<accession>A0A3B0XMH5</accession>
<reference evidence="1" key="1">
    <citation type="submission" date="2018-06" db="EMBL/GenBank/DDBJ databases">
        <authorList>
            <person name="Zhirakovskaya E."/>
        </authorList>
    </citation>
    <scope>NUCLEOTIDE SEQUENCE</scope>
</reference>
<proteinExistence type="predicted"/>
<protein>
    <submittedName>
        <fullName evidence="1">Uncharacterized protein</fullName>
    </submittedName>
</protein>
<gene>
    <name evidence="1" type="ORF">MNBD_GAMMA10-1064</name>
</gene>
<name>A0A3B0XMH5_9ZZZZ</name>
<organism evidence="1">
    <name type="scientific">hydrothermal vent metagenome</name>
    <dbReference type="NCBI Taxonomy" id="652676"/>
    <lineage>
        <taxon>unclassified sequences</taxon>
        <taxon>metagenomes</taxon>
        <taxon>ecological metagenomes</taxon>
    </lineage>
</organism>
<evidence type="ECO:0000313" key="1">
    <source>
        <dbReference type="EMBL" id="VAW68771.1"/>
    </source>
</evidence>
<dbReference type="AlphaFoldDB" id="A0A3B0XMH5"/>
<dbReference type="EMBL" id="UOFJ01000367">
    <property type="protein sequence ID" value="VAW68771.1"/>
    <property type="molecule type" value="Genomic_DNA"/>
</dbReference>